<dbReference type="Proteomes" id="UP000501648">
    <property type="component" value="Chromosome"/>
</dbReference>
<organism evidence="4 5">
    <name type="scientific">Herbaspirillum rubrisubalbicans Os34</name>
    <dbReference type="NCBI Taxonomy" id="1235827"/>
    <lineage>
        <taxon>Bacteria</taxon>
        <taxon>Pseudomonadati</taxon>
        <taxon>Pseudomonadota</taxon>
        <taxon>Betaproteobacteria</taxon>
        <taxon>Burkholderiales</taxon>
        <taxon>Oxalobacteraceae</taxon>
        <taxon>Herbaspirillum</taxon>
    </lineage>
</organism>
<dbReference type="Gene3D" id="3.40.50.2300">
    <property type="match status" value="1"/>
</dbReference>
<feature type="modified residue" description="4-aspartylphosphate" evidence="2">
    <location>
        <position position="62"/>
    </location>
</feature>
<dbReference type="InterPro" id="IPR001789">
    <property type="entry name" value="Sig_transdc_resp-reg_receiver"/>
</dbReference>
<accession>A0A6M3ZTV7</accession>
<dbReference type="PANTHER" id="PTHR44591:SF18">
    <property type="entry name" value="REGULATORY PROTEIN"/>
    <property type="match status" value="1"/>
</dbReference>
<evidence type="ECO:0000313" key="4">
    <source>
        <dbReference type="EMBL" id="QJQ02084.1"/>
    </source>
</evidence>
<dbReference type="PROSITE" id="PS50110">
    <property type="entry name" value="RESPONSE_REGULATORY"/>
    <property type="match status" value="1"/>
</dbReference>
<dbReference type="InterPro" id="IPR050595">
    <property type="entry name" value="Bact_response_regulator"/>
</dbReference>
<dbReference type="GO" id="GO:0000160">
    <property type="term" value="P:phosphorelay signal transduction system"/>
    <property type="evidence" value="ECO:0007669"/>
    <property type="project" value="InterPro"/>
</dbReference>
<gene>
    <name evidence="4" type="ORF">C798_18160</name>
</gene>
<dbReference type="PANTHER" id="PTHR44591">
    <property type="entry name" value="STRESS RESPONSE REGULATOR PROTEIN 1"/>
    <property type="match status" value="1"/>
</dbReference>
<dbReference type="AlphaFoldDB" id="A0A6M3ZTV7"/>
<dbReference type="InterPro" id="IPR011006">
    <property type="entry name" value="CheY-like_superfamily"/>
</dbReference>
<keyword evidence="1 2" id="KW-0597">Phosphoprotein</keyword>
<evidence type="ECO:0000313" key="5">
    <source>
        <dbReference type="Proteomes" id="UP000501648"/>
    </source>
</evidence>
<evidence type="ECO:0000259" key="3">
    <source>
        <dbReference type="PROSITE" id="PS50110"/>
    </source>
</evidence>
<evidence type="ECO:0000256" key="2">
    <source>
        <dbReference type="PROSITE-ProRule" id="PRU00169"/>
    </source>
</evidence>
<name>A0A6M3ZTV7_9BURK</name>
<dbReference type="EMBL" id="CP008956">
    <property type="protein sequence ID" value="QJQ02084.1"/>
    <property type="molecule type" value="Genomic_DNA"/>
</dbReference>
<evidence type="ECO:0000256" key="1">
    <source>
        <dbReference type="ARBA" id="ARBA00022553"/>
    </source>
</evidence>
<sequence>MERLMEPTGTGRILLVVEDNVEVSSLFSAVLAIEGYTVIEARNGVKALELMEQHSVDVILTDLKMPVMDGLEFAQKVKADERFVHIPIVLLSATPMTNSGEALQTFSALLTKPCPLEEVILTVNRVQQADAERVVIIG</sequence>
<dbReference type="Pfam" id="PF00072">
    <property type="entry name" value="Response_reg"/>
    <property type="match status" value="1"/>
</dbReference>
<dbReference type="SUPFAM" id="SSF52172">
    <property type="entry name" value="CheY-like"/>
    <property type="match status" value="1"/>
</dbReference>
<dbReference type="SMART" id="SM00448">
    <property type="entry name" value="REC"/>
    <property type="match status" value="1"/>
</dbReference>
<reference evidence="4 5" key="1">
    <citation type="journal article" date="2012" name="J. Bacteriol.">
        <title>Genome sequence of the pathogenic Herbaspirillum seropedicae strain Os34, isolated from rice roots.</title>
        <authorList>
            <person name="Ye W."/>
            <person name="Ye S."/>
            <person name="Liu J."/>
            <person name="Chang S."/>
            <person name="Chen M."/>
            <person name="Zhu B."/>
            <person name="Guo L."/>
            <person name="An Q."/>
        </authorList>
    </citation>
    <scope>NUCLEOTIDE SEQUENCE [LARGE SCALE GENOMIC DNA]</scope>
    <source>
        <strain evidence="4 5">Os34</strain>
    </source>
</reference>
<protein>
    <submittedName>
        <fullName evidence="4">Response regulator</fullName>
    </submittedName>
</protein>
<feature type="domain" description="Response regulatory" evidence="3">
    <location>
        <begin position="13"/>
        <end position="127"/>
    </location>
</feature>
<proteinExistence type="predicted"/>